<proteinExistence type="predicted"/>
<evidence type="ECO:0000313" key="1">
    <source>
        <dbReference type="EMBL" id="GBR74880.1"/>
    </source>
</evidence>
<dbReference type="AlphaFoldDB" id="A0A388TDT2"/>
<sequence>MAAIAGIVLCKYSPWKLDWGIFIAELNKFKSL</sequence>
<dbReference type="Proteomes" id="UP000269352">
    <property type="component" value="Unassembled WGS sequence"/>
</dbReference>
<reference evidence="1 2" key="1">
    <citation type="journal article" date="2019" name="ISME J.">
        <title>Genome analyses of uncultured TG2/ZB3 bacteria in 'Margulisbacteria' specifically attached to ectosymbiotic spirochetes of protists in the termite gut.</title>
        <authorList>
            <person name="Utami Y.D."/>
            <person name="Kuwahara H."/>
            <person name="Igai K."/>
            <person name="Murakami T."/>
            <person name="Sugaya K."/>
            <person name="Morikawa T."/>
            <person name="Nagura Y."/>
            <person name="Yuki M."/>
            <person name="Deevong P."/>
            <person name="Inoue T."/>
            <person name="Kihara K."/>
            <person name="Lo N."/>
            <person name="Yamada A."/>
            <person name="Ohkuma M."/>
            <person name="Hongoh Y."/>
        </authorList>
    </citation>
    <scope>NUCLEOTIDE SEQUENCE [LARGE SCALE GENOMIC DNA]</scope>
    <source>
        <strain evidence="1">NkOx7-01</strain>
    </source>
</reference>
<comment type="caution">
    <text evidence="1">The sequence shown here is derived from an EMBL/GenBank/DDBJ whole genome shotgun (WGS) entry which is preliminary data.</text>
</comment>
<keyword evidence="2" id="KW-1185">Reference proteome</keyword>
<name>A0A388TDT2_TERA1</name>
<protein>
    <submittedName>
        <fullName evidence="1">Uncharacterized protein</fullName>
    </submittedName>
</protein>
<accession>A0A388TDT2</accession>
<dbReference type="EMBL" id="BGZN01000099">
    <property type="protein sequence ID" value="GBR74880.1"/>
    <property type="molecule type" value="Genomic_DNA"/>
</dbReference>
<gene>
    <name evidence="1" type="ORF">NO1_1976</name>
</gene>
<organism evidence="1 2">
    <name type="scientific">Termititenax aidoneus</name>
    <dbReference type="NCBI Taxonomy" id="2218524"/>
    <lineage>
        <taxon>Bacteria</taxon>
        <taxon>Bacillati</taxon>
        <taxon>Candidatus Margulisiibacteriota</taxon>
        <taxon>Candidatus Termititenacia</taxon>
        <taxon>Candidatus Termititenacales</taxon>
        <taxon>Candidatus Termititenacaceae</taxon>
        <taxon>Candidatus Termititenax</taxon>
    </lineage>
</organism>
<evidence type="ECO:0000313" key="2">
    <source>
        <dbReference type="Proteomes" id="UP000269352"/>
    </source>
</evidence>
<feature type="non-terminal residue" evidence="1">
    <location>
        <position position="32"/>
    </location>
</feature>